<feature type="transmembrane region" description="Helical" evidence="10">
    <location>
        <begin position="34"/>
        <end position="58"/>
    </location>
</feature>
<evidence type="ECO:0000256" key="5">
    <source>
        <dbReference type="ARBA" id="ARBA00023136"/>
    </source>
</evidence>
<dbReference type="Pfam" id="PF02537">
    <property type="entry name" value="CRCB"/>
    <property type="match status" value="1"/>
</dbReference>
<feature type="transmembrane region" description="Helical" evidence="10">
    <location>
        <begin position="6"/>
        <end position="22"/>
    </location>
</feature>
<dbReference type="GO" id="GO:1903425">
    <property type="term" value="F:fluoride transmembrane transporter activity"/>
    <property type="evidence" value="ECO:0007669"/>
    <property type="project" value="TreeGrafter"/>
</dbReference>
<dbReference type="InterPro" id="IPR003691">
    <property type="entry name" value="FluC"/>
</dbReference>
<evidence type="ECO:0000256" key="7">
    <source>
        <dbReference type="ARBA" id="ARBA00035120"/>
    </source>
</evidence>
<proteinExistence type="inferred from homology"/>
<sequence length="89" mass="9471">DYPLNTLLVNVLGAVLIGIIIAETQQNGMSENKLLFLKFGLCGGLTTFSTFSVEMYGYLETGHVIIAIGYAVVSVALGLIGLMLGMKMV</sequence>
<name>A0A930EDA9_9FIRM</name>
<gene>
    <name evidence="11" type="ORF">HXM71_03785</name>
</gene>
<comment type="similarity">
    <text evidence="7 10">Belongs to the fluoride channel Fluc/FEX (TC 1.A.43) family.</text>
</comment>
<evidence type="ECO:0000256" key="1">
    <source>
        <dbReference type="ARBA" id="ARBA00004651"/>
    </source>
</evidence>
<protein>
    <recommendedName>
        <fullName evidence="10">Fluoride-specific ion channel</fullName>
    </recommendedName>
</protein>
<dbReference type="GO" id="GO:0005886">
    <property type="term" value="C:plasma membrane"/>
    <property type="evidence" value="ECO:0007669"/>
    <property type="project" value="UniProtKB-SubCell"/>
</dbReference>
<comment type="catalytic activity">
    <reaction evidence="8">
        <text>fluoride(in) = fluoride(out)</text>
        <dbReference type="Rhea" id="RHEA:76159"/>
        <dbReference type="ChEBI" id="CHEBI:17051"/>
    </reaction>
    <physiologicalReaction direction="left-to-right" evidence="8">
        <dbReference type="Rhea" id="RHEA:76160"/>
    </physiologicalReaction>
</comment>
<evidence type="ECO:0000256" key="6">
    <source>
        <dbReference type="ARBA" id="ARBA00023303"/>
    </source>
</evidence>
<evidence type="ECO:0000256" key="3">
    <source>
        <dbReference type="ARBA" id="ARBA00022692"/>
    </source>
</evidence>
<keyword evidence="6" id="KW-0813">Transport</keyword>
<comment type="function">
    <text evidence="9">Fluoride-specific ion channel. Important for reducing fluoride concentration in the cell, thus reducing its toxicity.</text>
</comment>
<keyword evidence="3 10" id="KW-0812">Transmembrane</keyword>
<evidence type="ECO:0000256" key="4">
    <source>
        <dbReference type="ARBA" id="ARBA00022989"/>
    </source>
</evidence>
<keyword evidence="5 10" id="KW-0472">Membrane</keyword>
<keyword evidence="6" id="KW-0407">Ion channel</keyword>
<evidence type="ECO:0000313" key="12">
    <source>
        <dbReference type="Proteomes" id="UP000722050"/>
    </source>
</evidence>
<keyword evidence="2 10" id="KW-1003">Cell membrane</keyword>
<evidence type="ECO:0000256" key="2">
    <source>
        <dbReference type="ARBA" id="ARBA00022475"/>
    </source>
</evidence>
<feature type="transmembrane region" description="Helical" evidence="10">
    <location>
        <begin position="64"/>
        <end position="84"/>
    </location>
</feature>
<dbReference type="PANTHER" id="PTHR28259">
    <property type="entry name" value="FLUORIDE EXPORT PROTEIN 1-RELATED"/>
    <property type="match status" value="1"/>
</dbReference>
<keyword evidence="6" id="KW-0406">Ion transport</keyword>
<dbReference type="AlphaFoldDB" id="A0A930EDA9"/>
<evidence type="ECO:0000256" key="9">
    <source>
        <dbReference type="ARBA" id="ARBA00049940"/>
    </source>
</evidence>
<comment type="caution">
    <text evidence="11">The sequence shown here is derived from an EMBL/GenBank/DDBJ whole genome shotgun (WGS) entry which is preliminary data.</text>
</comment>
<keyword evidence="4 10" id="KW-1133">Transmembrane helix</keyword>
<feature type="non-terminal residue" evidence="11">
    <location>
        <position position="1"/>
    </location>
</feature>
<accession>A0A930EDA9</accession>
<comment type="subcellular location">
    <subcellularLocation>
        <location evidence="1">Cell membrane</location>
        <topology evidence="1">Multi-pass membrane protein</topology>
    </subcellularLocation>
</comment>
<organism evidence="11 12">
    <name type="scientific">Mogibacterium diversum</name>
    <dbReference type="NCBI Taxonomy" id="114527"/>
    <lineage>
        <taxon>Bacteria</taxon>
        <taxon>Bacillati</taxon>
        <taxon>Bacillota</taxon>
        <taxon>Clostridia</taxon>
        <taxon>Peptostreptococcales</taxon>
        <taxon>Anaerovoracaceae</taxon>
        <taxon>Mogibacterium</taxon>
    </lineage>
</organism>
<reference evidence="11" key="1">
    <citation type="submission" date="2020-04" db="EMBL/GenBank/DDBJ databases">
        <title>Deep metagenomics examines the oral microbiome during advanced dental caries in children, revealing novel taxa and co-occurrences with host molecules.</title>
        <authorList>
            <person name="Baker J.L."/>
            <person name="Morton J.T."/>
            <person name="Dinis M."/>
            <person name="Alvarez R."/>
            <person name="Tran N.C."/>
            <person name="Knight R."/>
            <person name="Edlund A."/>
        </authorList>
    </citation>
    <scope>NUCLEOTIDE SEQUENCE</scope>
    <source>
        <strain evidence="11">JCVI_24_bin.8</strain>
    </source>
</reference>
<evidence type="ECO:0000256" key="10">
    <source>
        <dbReference type="RuleBase" id="RU004340"/>
    </source>
</evidence>
<dbReference type="EMBL" id="JABZQH010000108">
    <property type="protein sequence ID" value="MBF1352226.1"/>
    <property type="molecule type" value="Genomic_DNA"/>
</dbReference>
<dbReference type="PANTHER" id="PTHR28259:SF1">
    <property type="entry name" value="FLUORIDE EXPORT PROTEIN 1-RELATED"/>
    <property type="match status" value="1"/>
</dbReference>
<evidence type="ECO:0000256" key="8">
    <source>
        <dbReference type="ARBA" id="ARBA00035585"/>
    </source>
</evidence>
<dbReference type="Proteomes" id="UP000722050">
    <property type="component" value="Unassembled WGS sequence"/>
</dbReference>
<evidence type="ECO:0000313" key="11">
    <source>
        <dbReference type="EMBL" id="MBF1352226.1"/>
    </source>
</evidence>